<evidence type="ECO:0000313" key="3">
    <source>
        <dbReference type="Proteomes" id="UP001341840"/>
    </source>
</evidence>
<reference evidence="2 3" key="1">
    <citation type="journal article" date="2023" name="Plants (Basel)">
        <title>Bridging the Gap: Combining Genomics and Transcriptomics Approaches to Understand Stylosanthes scabra, an Orphan Legume from the Brazilian Caatinga.</title>
        <authorList>
            <person name="Ferreira-Neto J.R.C."/>
            <person name="da Silva M.D."/>
            <person name="Binneck E."/>
            <person name="de Melo N.F."/>
            <person name="da Silva R.H."/>
            <person name="de Melo A.L.T.M."/>
            <person name="Pandolfi V."/>
            <person name="Bustamante F.O."/>
            <person name="Brasileiro-Vidal A.C."/>
            <person name="Benko-Iseppon A.M."/>
        </authorList>
    </citation>
    <scope>NUCLEOTIDE SEQUENCE [LARGE SCALE GENOMIC DNA]</scope>
    <source>
        <tissue evidence="2">Leaves</tissue>
    </source>
</reference>
<dbReference type="EMBL" id="JASCZI010213623">
    <property type="protein sequence ID" value="MED6201470.1"/>
    <property type="molecule type" value="Genomic_DNA"/>
</dbReference>
<name>A0ABU6XWR7_9FABA</name>
<keyword evidence="1" id="KW-0472">Membrane</keyword>
<keyword evidence="3" id="KW-1185">Reference proteome</keyword>
<comment type="caution">
    <text evidence="2">The sequence shown here is derived from an EMBL/GenBank/DDBJ whole genome shotgun (WGS) entry which is preliminary data.</text>
</comment>
<feature type="transmembrane region" description="Helical" evidence="1">
    <location>
        <begin position="65"/>
        <end position="85"/>
    </location>
</feature>
<keyword evidence="1" id="KW-1133">Transmembrane helix</keyword>
<evidence type="ECO:0000256" key="1">
    <source>
        <dbReference type="SAM" id="Phobius"/>
    </source>
</evidence>
<evidence type="ECO:0000313" key="2">
    <source>
        <dbReference type="EMBL" id="MED6201470.1"/>
    </source>
</evidence>
<dbReference type="Proteomes" id="UP001341840">
    <property type="component" value="Unassembled WGS sequence"/>
</dbReference>
<accession>A0ABU6XWR7</accession>
<sequence>CFRMLWRGRATSTAQARGCRYLGRYEMGWRGRPIRVMRPRHQRKASSLRKEGVGMPCNGVAARSGLIWAFGFLSILLAFLVLLSFP</sequence>
<organism evidence="2 3">
    <name type="scientific">Stylosanthes scabra</name>
    <dbReference type="NCBI Taxonomy" id="79078"/>
    <lineage>
        <taxon>Eukaryota</taxon>
        <taxon>Viridiplantae</taxon>
        <taxon>Streptophyta</taxon>
        <taxon>Embryophyta</taxon>
        <taxon>Tracheophyta</taxon>
        <taxon>Spermatophyta</taxon>
        <taxon>Magnoliopsida</taxon>
        <taxon>eudicotyledons</taxon>
        <taxon>Gunneridae</taxon>
        <taxon>Pentapetalae</taxon>
        <taxon>rosids</taxon>
        <taxon>fabids</taxon>
        <taxon>Fabales</taxon>
        <taxon>Fabaceae</taxon>
        <taxon>Papilionoideae</taxon>
        <taxon>50 kb inversion clade</taxon>
        <taxon>dalbergioids sensu lato</taxon>
        <taxon>Dalbergieae</taxon>
        <taxon>Pterocarpus clade</taxon>
        <taxon>Stylosanthes</taxon>
    </lineage>
</organism>
<gene>
    <name evidence="2" type="ORF">PIB30_095374</name>
</gene>
<proteinExistence type="predicted"/>
<protein>
    <submittedName>
        <fullName evidence="2">Uncharacterized protein</fullName>
    </submittedName>
</protein>
<keyword evidence="1" id="KW-0812">Transmembrane</keyword>
<feature type="non-terminal residue" evidence="2">
    <location>
        <position position="1"/>
    </location>
</feature>